<dbReference type="RefSeq" id="XP_041194488.1">
    <property type="nucleotide sequence ID" value="XM_041344535.1"/>
</dbReference>
<name>A0A9P7EE32_9AGAM</name>
<comment type="caution">
    <text evidence="2">The sequence shown here is derived from an EMBL/GenBank/DDBJ whole genome shotgun (WGS) entry which is preliminary data.</text>
</comment>
<protein>
    <submittedName>
        <fullName evidence="2">Uncharacterized protein</fullName>
    </submittedName>
</protein>
<organism evidence="2 3">
    <name type="scientific">Suillus subaureus</name>
    <dbReference type="NCBI Taxonomy" id="48587"/>
    <lineage>
        <taxon>Eukaryota</taxon>
        <taxon>Fungi</taxon>
        <taxon>Dikarya</taxon>
        <taxon>Basidiomycota</taxon>
        <taxon>Agaricomycotina</taxon>
        <taxon>Agaricomycetes</taxon>
        <taxon>Agaricomycetidae</taxon>
        <taxon>Boletales</taxon>
        <taxon>Suillineae</taxon>
        <taxon>Suillaceae</taxon>
        <taxon>Suillus</taxon>
    </lineage>
</organism>
<dbReference type="OrthoDB" id="2688501at2759"/>
<accession>A0A9P7EE32</accession>
<evidence type="ECO:0000313" key="2">
    <source>
        <dbReference type="EMBL" id="KAG1818616.1"/>
    </source>
</evidence>
<reference evidence="2" key="1">
    <citation type="journal article" date="2020" name="New Phytol.">
        <title>Comparative genomics reveals dynamic genome evolution in host specialist ectomycorrhizal fungi.</title>
        <authorList>
            <person name="Lofgren L.A."/>
            <person name="Nguyen N.H."/>
            <person name="Vilgalys R."/>
            <person name="Ruytinx J."/>
            <person name="Liao H.L."/>
            <person name="Branco S."/>
            <person name="Kuo A."/>
            <person name="LaButti K."/>
            <person name="Lipzen A."/>
            <person name="Andreopoulos W."/>
            <person name="Pangilinan J."/>
            <person name="Riley R."/>
            <person name="Hundley H."/>
            <person name="Na H."/>
            <person name="Barry K."/>
            <person name="Grigoriev I.V."/>
            <person name="Stajich J.E."/>
            <person name="Kennedy P.G."/>
        </authorList>
    </citation>
    <scope>NUCLEOTIDE SEQUENCE</scope>
    <source>
        <strain evidence="2">MN1</strain>
    </source>
</reference>
<evidence type="ECO:0000313" key="3">
    <source>
        <dbReference type="Proteomes" id="UP000807769"/>
    </source>
</evidence>
<dbReference type="EMBL" id="JABBWG010000011">
    <property type="protein sequence ID" value="KAG1818616.1"/>
    <property type="molecule type" value="Genomic_DNA"/>
</dbReference>
<proteinExistence type="predicted"/>
<dbReference type="Proteomes" id="UP000807769">
    <property type="component" value="Unassembled WGS sequence"/>
</dbReference>
<keyword evidence="3" id="KW-1185">Reference proteome</keyword>
<dbReference type="AlphaFoldDB" id="A0A9P7EE32"/>
<gene>
    <name evidence="2" type="ORF">BJ212DRAFT_99372</name>
</gene>
<feature type="region of interest" description="Disordered" evidence="1">
    <location>
        <begin position="181"/>
        <end position="209"/>
    </location>
</feature>
<feature type="compositionally biased region" description="Polar residues" evidence="1">
    <location>
        <begin position="198"/>
        <end position="207"/>
    </location>
</feature>
<dbReference type="GeneID" id="64638551"/>
<feature type="region of interest" description="Disordered" evidence="1">
    <location>
        <begin position="1"/>
        <end position="20"/>
    </location>
</feature>
<sequence>MKPNQPGAGSEGGGEQGKSIDDVSAVSILTLLSQHDDLQHDYSAPERIKPNGEINLPPTSRAHRLMIALSPPTSMAQIIEHSWKDYCSLEGTKPTHSSTRTANVPQPILRQLWHWNSSLFPVRSSRRPVDVADCRDEDVSNSSSLPFHIIEITLQRYAIAPESDTEATPAMLRTNDDVAGSSMRPGQPAMGVLMPQRRPTQTQASTSEPEEIGINCCGFFFGHRRSN</sequence>
<evidence type="ECO:0000256" key="1">
    <source>
        <dbReference type="SAM" id="MobiDB-lite"/>
    </source>
</evidence>